<reference evidence="2 3" key="1">
    <citation type="submission" date="2024-10" db="EMBL/GenBank/DDBJ databases">
        <authorList>
            <person name="Kim D."/>
        </authorList>
    </citation>
    <scope>NUCLEOTIDE SEQUENCE [LARGE SCALE GENOMIC DNA]</scope>
    <source>
        <strain evidence="2">Taebaek</strain>
    </source>
</reference>
<dbReference type="Proteomes" id="UP001620645">
    <property type="component" value="Unassembled WGS sequence"/>
</dbReference>
<keyword evidence="3" id="KW-1185">Reference proteome</keyword>
<evidence type="ECO:0000313" key="2">
    <source>
        <dbReference type="EMBL" id="KAL3087192.1"/>
    </source>
</evidence>
<gene>
    <name evidence="2" type="ORF">niasHS_008796</name>
</gene>
<dbReference type="InterPro" id="IPR027417">
    <property type="entry name" value="P-loop_NTPase"/>
</dbReference>
<name>A0ABD2J9G1_HETSC</name>
<dbReference type="SUPFAM" id="SSF52540">
    <property type="entry name" value="P-loop containing nucleoside triphosphate hydrolases"/>
    <property type="match status" value="1"/>
</dbReference>
<organism evidence="2 3">
    <name type="scientific">Heterodera schachtii</name>
    <name type="common">Sugarbeet cyst nematode worm</name>
    <name type="synonym">Tylenchus schachtii</name>
    <dbReference type="NCBI Taxonomy" id="97005"/>
    <lineage>
        <taxon>Eukaryota</taxon>
        <taxon>Metazoa</taxon>
        <taxon>Ecdysozoa</taxon>
        <taxon>Nematoda</taxon>
        <taxon>Chromadorea</taxon>
        <taxon>Rhabditida</taxon>
        <taxon>Tylenchina</taxon>
        <taxon>Tylenchomorpha</taxon>
        <taxon>Tylenchoidea</taxon>
        <taxon>Heteroderidae</taxon>
        <taxon>Heteroderinae</taxon>
        <taxon>Heterodera</taxon>
    </lineage>
</organism>
<proteinExistence type="predicted"/>
<dbReference type="AlphaFoldDB" id="A0ABD2J9G1"/>
<accession>A0ABD2J9G1</accession>
<evidence type="ECO:0000313" key="3">
    <source>
        <dbReference type="Proteomes" id="UP001620645"/>
    </source>
</evidence>
<feature type="region of interest" description="Disordered" evidence="1">
    <location>
        <begin position="1"/>
        <end position="30"/>
    </location>
</feature>
<dbReference type="Gene3D" id="3.40.50.300">
    <property type="entry name" value="P-loop containing nucleotide triphosphate hydrolases"/>
    <property type="match status" value="1"/>
</dbReference>
<dbReference type="EMBL" id="JBICCN010000184">
    <property type="protein sequence ID" value="KAL3087192.1"/>
    <property type="molecule type" value="Genomic_DNA"/>
</dbReference>
<comment type="caution">
    <text evidence="2">The sequence shown here is derived from an EMBL/GenBank/DDBJ whole genome shotgun (WGS) entry which is preliminary data.</text>
</comment>
<feature type="compositionally biased region" description="Basic residues" evidence="1">
    <location>
        <begin position="1"/>
        <end position="10"/>
    </location>
</feature>
<sequence length="99" mass="11410">MFLRSIRRRSSNQQNASQLPNFNGPNPFTGRPFSAEYRELYEQRMGLPIWQHKTAFFAALEKCQCILLEAETGSGKTTQVEAKIPSKNFLFGFSYFSSY</sequence>
<protein>
    <submittedName>
        <fullName evidence="2">Uncharacterized protein</fullName>
    </submittedName>
</protein>
<evidence type="ECO:0000256" key="1">
    <source>
        <dbReference type="SAM" id="MobiDB-lite"/>
    </source>
</evidence>